<accession>A0A2T3JCI9</accession>
<dbReference type="GO" id="GO:0002161">
    <property type="term" value="F:aminoacyl-tRNA deacylase activity"/>
    <property type="evidence" value="ECO:0007669"/>
    <property type="project" value="InterPro"/>
</dbReference>
<evidence type="ECO:0000313" key="2">
    <source>
        <dbReference type="EMBL" id="PSU46590.1"/>
    </source>
</evidence>
<name>A0A2T3JCI9_9GAMM</name>
<dbReference type="CDD" id="cd04332">
    <property type="entry name" value="YbaK_like"/>
    <property type="match status" value="1"/>
</dbReference>
<feature type="domain" description="YbaK/aminoacyl-tRNA synthetase-associated" evidence="1">
    <location>
        <begin position="34"/>
        <end position="140"/>
    </location>
</feature>
<keyword evidence="3" id="KW-1185">Reference proteome</keyword>
<comment type="caution">
    <text evidence="2">The sequence shown here is derived from an EMBL/GenBank/DDBJ whole genome shotgun (WGS) entry which is preliminary data.</text>
</comment>
<reference evidence="2 3" key="1">
    <citation type="submission" date="2018-01" db="EMBL/GenBank/DDBJ databases">
        <title>Whole genome sequencing of Histamine producing bacteria.</title>
        <authorList>
            <person name="Butler K."/>
        </authorList>
    </citation>
    <scope>NUCLEOTIDE SEQUENCE [LARGE SCALE GENOMIC DNA]</scope>
    <source>
        <strain evidence="2 3">JCM 12947</strain>
    </source>
</reference>
<dbReference type="EMBL" id="PYMJ01000020">
    <property type="protein sequence ID" value="PSU46590.1"/>
    <property type="molecule type" value="Genomic_DNA"/>
</dbReference>
<dbReference type="InterPro" id="IPR036754">
    <property type="entry name" value="YbaK/aa-tRNA-synt-asso_dom_sf"/>
</dbReference>
<dbReference type="AlphaFoldDB" id="A0A2T3JCI9"/>
<dbReference type="Proteomes" id="UP000240987">
    <property type="component" value="Unassembled WGS sequence"/>
</dbReference>
<protein>
    <recommendedName>
        <fullName evidence="1">YbaK/aminoacyl-tRNA synthetase-associated domain-containing protein</fullName>
    </recommendedName>
</protein>
<dbReference type="Gene3D" id="3.90.960.10">
    <property type="entry name" value="YbaK/aminoacyl-tRNA synthetase-associated domain"/>
    <property type="match status" value="1"/>
</dbReference>
<dbReference type="RefSeq" id="WP_107243953.1">
    <property type="nucleotide sequence ID" value="NZ_PYMJ01000020.1"/>
</dbReference>
<dbReference type="InterPro" id="IPR007214">
    <property type="entry name" value="YbaK/aa-tRNA-synth-assoc-dom"/>
</dbReference>
<dbReference type="SUPFAM" id="SSF55826">
    <property type="entry name" value="YbaK/ProRS associated domain"/>
    <property type="match status" value="1"/>
</dbReference>
<proteinExistence type="predicted"/>
<evidence type="ECO:0000313" key="3">
    <source>
        <dbReference type="Proteomes" id="UP000240987"/>
    </source>
</evidence>
<dbReference type="Pfam" id="PF04073">
    <property type="entry name" value="tRNA_edit"/>
    <property type="match status" value="1"/>
</dbReference>
<evidence type="ECO:0000259" key="1">
    <source>
        <dbReference type="Pfam" id="PF04073"/>
    </source>
</evidence>
<dbReference type="OrthoDB" id="9786549at2"/>
<organism evidence="2 3">
    <name type="scientific">Photobacterium frigidiphilum</name>
    <dbReference type="NCBI Taxonomy" id="264736"/>
    <lineage>
        <taxon>Bacteria</taxon>
        <taxon>Pseudomonadati</taxon>
        <taxon>Pseudomonadota</taxon>
        <taxon>Gammaproteobacteria</taxon>
        <taxon>Vibrionales</taxon>
        <taxon>Vibrionaceae</taxon>
        <taxon>Photobacterium</taxon>
    </lineage>
</organism>
<sequence>MTISTRLNEYLDKNNIAYKTVPHFHSTGSISTAVASSIHPKNIAKAVLLVDHDGHKVMAVLPADKKICISTLNEKFNASYQLIKEKDIYNLFADCDEGAIPPVGGAFNITVVCDDLLDTLDGVYIEAGDHQTLLQVDHEAFKSIMANAKHARFSEEMLH</sequence>
<gene>
    <name evidence="2" type="ORF">C9J12_17920</name>
</gene>